<feature type="region of interest" description="Disordered" evidence="6">
    <location>
        <begin position="65"/>
        <end position="96"/>
    </location>
</feature>
<dbReference type="AlphaFoldDB" id="A0A3E4QU88"/>
<dbReference type="InterPro" id="IPR003761">
    <property type="entry name" value="Exonuc_VII_S"/>
</dbReference>
<dbReference type="GO" id="GO:0008855">
    <property type="term" value="F:exodeoxyribonuclease VII activity"/>
    <property type="evidence" value="ECO:0007669"/>
    <property type="project" value="InterPro"/>
</dbReference>
<name>A0A3E4QU88_9ACTN</name>
<dbReference type="Proteomes" id="UP000260943">
    <property type="component" value="Unassembled WGS sequence"/>
</dbReference>
<comment type="caution">
    <text evidence="7">The sequence shown here is derived from an EMBL/GenBank/DDBJ whole genome shotgun (WGS) entry which is preliminary data.</text>
</comment>
<dbReference type="Gene3D" id="1.10.287.1040">
    <property type="entry name" value="Exonuclease VII, small subunit"/>
    <property type="match status" value="1"/>
</dbReference>
<evidence type="ECO:0000256" key="4">
    <source>
        <dbReference type="ARBA" id="ARBA00022801"/>
    </source>
</evidence>
<evidence type="ECO:0000256" key="5">
    <source>
        <dbReference type="ARBA" id="ARBA00022839"/>
    </source>
</evidence>
<evidence type="ECO:0000256" key="3">
    <source>
        <dbReference type="ARBA" id="ARBA00022722"/>
    </source>
</evidence>
<dbReference type="RefSeq" id="WP_117679384.1">
    <property type="nucleotide sequence ID" value="NZ_CAJJKC010000002.1"/>
</dbReference>
<dbReference type="GO" id="GO:0006308">
    <property type="term" value="P:DNA catabolic process"/>
    <property type="evidence" value="ECO:0007669"/>
    <property type="project" value="InterPro"/>
</dbReference>
<dbReference type="EMBL" id="QSRJ01000004">
    <property type="protein sequence ID" value="RGL10756.1"/>
    <property type="molecule type" value="Genomic_DNA"/>
</dbReference>
<accession>A0A3E4QU88</accession>
<evidence type="ECO:0000256" key="2">
    <source>
        <dbReference type="ARBA" id="ARBA00022490"/>
    </source>
</evidence>
<evidence type="ECO:0000313" key="7">
    <source>
        <dbReference type="EMBL" id="RGL10756.1"/>
    </source>
</evidence>
<proteinExistence type="inferred from homology"/>
<dbReference type="InterPro" id="IPR037004">
    <property type="entry name" value="Exonuc_VII_ssu_sf"/>
</dbReference>
<reference evidence="7 8" key="1">
    <citation type="submission" date="2018-08" db="EMBL/GenBank/DDBJ databases">
        <title>A genome reference for cultivated species of the human gut microbiota.</title>
        <authorList>
            <person name="Zou Y."/>
            <person name="Xue W."/>
            <person name="Luo G."/>
        </authorList>
    </citation>
    <scope>NUCLEOTIDE SEQUENCE [LARGE SCALE GENOMIC DNA]</scope>
    <source>
        <strain evidence="7 8">TF08-14</strain>
    </source>
</reference>
<evidence type="ECO:0000313" key="8">
    <source>
        <dbReference type="Proteomes" id="UP000260943"/>
    </source>
</evidence>
<evidence type="ECO:0000256" key="6">
    <source>
        <dbReference type="SAM" id="MobiDB-lite"/>
    </source>
</evidence>
<comment type="similarity">
    <text evidence="1">Belongs to the XseB family.</text>
</comment>
<gene>
    <name evidence="7" type="ORF">DXC81_04630</name>
</gene>
<dbReference type="GO" id="GO:0009318">
    <property type="term" value="C:exodeoxyribonuclease VII complex"/>
    <property type="evidence" value="ECO:0007669"/>
    <property type="project" value="InterPro"/>
</dbReference>
<keyword evidence="2" id="KW-0963">Cytoplasm</keyword>
<keyword evidence="3" id="KW-0540">Nuclease</keyword>
<protein>
    <submittedName>
        <fullName evidence="7">Exodeoxyribonuclease VII small subunit</fullName>
    </submittedName>
</protein>
<evidence type="ECO:0000256" key="1">
    <source>
        <dbReference type="ARBA" id="ARBA00009998"/>
    </source>
</evidence>
<dbReference type="Pfam" id="PF02609">
    <property type="entry name" value="Exonuc_VII_S"/>
    <property type="match status" value="1"/>
</dbReference>
<keyword evidence="5" id="KW-0269">Exonuclease</keyword>
<keyword evidence="4" id="KW-0378">Hydrolase</keyword>
<dbReference type="SUPFAM" id="SSF116842">
    <property type="entry name" value="XseB-like"/>
    <property type="match status" value="1"/>
</dbReference>
<organism evidence="7 8">
    <name type="scientific">Collinsella tanakaei</name>
    <dbReference type="NCBI Taxonomy" id="626935"/>
    <lineage>
        <taxon>Bacteria</taxon>
        <taxon>Bacillati</taxon>
        <taxon>Actinomycetota</taxon>
        <taxon>Coriobacteriia</taxon>
        <taxon>Coriobacteriales</taxon>
        <taxon>Coriobacteriaceae</taxon>
        <taxon>Collinsella</taxon>
    </lineage>
</organism>
<sequence length="96" mass="10219">MADTTIKTFDDITDRLDEIVAAVRSKDTSLERSLDLFDEAIKLGSRAVDMVDQFDLSPREADLLDSDQPVSSAASAEDGQAKGVIGEGIQSSSAKA</sequence>